<evidence type="ECO:0000313" key="2">
    <source>
        <dbReference type="Proteomes" id="UP001292094"/>
    </source>
</evidence>
<evidence type="ECO:0000313" key="1">
    <source>
        <dbReference type="EMBL" id="KAK4305453.1"/>
    </source>
</evidence>
<dbReference type="EMBL" id="JAWZYT010002273">
    <property type="protein sequence ID" value="KAK4305453.1"/>
    <property type="molecule type" value="Genomic_DNA"/>
</dbReference>
<name>A0AAE1PCC3_9EUCA</name>
<protein>
    <submittedName>
        <fullName evidence="1">Uncharacterized protein</fullName>
    </submittedName>
</protein>
<dbReference type="Proteomes" id="UP001292094">
    <property type="component" value="Unassembled WGS sequence"/>
</dbReference>
<reference evidence="1" key="1">
    <citation type="submission" date="2023-11" db="EMBL/GenBank/DDBJ databases">
        <title>Genome assemblies of two species of porcelain crab, Petrolisthes cinctipes and Petrolisthes manimaculis (Anomura: Porcellanidae).</title>
        <authorList>
            <person name="Angst P."/>
        </authorList>
    </citation>
    <scope>NUCLEOTIDE SEQUENCE</scope>
    <source>
        <strain evidence="1">PB745_02</strain>
        <tissue evidence="1">Gill</tissue>
    </source>
</reference>
<keyword evidence="2" id="KW-1185">Reference proteome</keyword>
<sequence>MPATHLTDSTLPPPHYTTTSSLANRYILYHQSFMHATNTKYSSTNPSCHQSCRPVPSQTNMTLHDTTPATCLTPYATATVPSGVSPASSKNANISITDSKLSPHPACHPARQSVTLSSYLQCSLSAIIL</sequence>
<organism evidence="1 2">
    <name type="scientific">Petrolisthes manimaculis</name>
    <dbReference type="NCBI Taxonomy" id="1843537"/>
    <lineage>
        <taxon>Eukaryota</taxon>
        <taxon>Metazoa</taxon>
        <taxon>Ecdysozoa</taxon>
        <taxon>Arthropoda</taxon>
        <taxon>Crustacea</taxon>
        <taxon>Multicrustacea</taxon>
        <taxon>Malacostraca</taxon>
        <taxon>Eumalacostraca</taxon>
        <taxon>Eucarida</taxon>
        <taxon>Decapoda</taxon>
        <taxon>Pleocyemata</taxon>
        <taxon>Anomura</taxon>
        <taxon>Galatheoidea</taxon>
        <taxon>Porcellanidae</taxon>
        <taxon>Petrolisthes</taxon>
    </lineage>
</organism>
<comment type="caution">
    <text evidence="1">The sequence shown here is derived from an EMBL/GenBank/DDBJ whole genome shotgun (WGS) entry which is preliminary data.</text>
</comment>
<proteinExistence type="predicted"/>
<gene>
    <name evidence="1" type="ORF">Pmani_022661</name>
</gene>
<accession>A0AAE1PCC3</accession>
<dbReference type="AlphaFoldDB" id="A0AAE1PCC3"/>